<reference evidence="2" key="1">
    <citation type="journal article" date="2012" name="Nature">
        <title>The oyster genome reveals stress adaptation and complexity of shell formation.</title>
        <authorList>
            <person name="Zhang G."/>
            <person name="Fang X."/>
            <person name="Guo X."/>
            <person name="Li L."/>
            <person name="Luo R."/>
            <person name="Xu F."/>
            <person name="Yang P."/>
            <person name="Zhang L."/>
            <person name="Wang X."/>
            <person name="Qi H."/>
            <person name="Xiong Z."/>
            <person name="Que H."/>
            <person name="Xie Y."/>
            <person name="Holland P.W."/>
            <person name="Paps J."/>
            <person name="Zhu Y."/>
            <person name="Wu F."/>
            <person name="Chen Y."/>
            <person name="Wang J."/>
            <person name="Peng C."/>
            <person name="Meng J."/>
            <person name="Yang L."/>
            <person name="Liu J."/>
            <person name="Wen B."/>
            <person name="Zhang N."/>
            <person name="Huang Z."/>
            <person name="Zhu Q."/>
            <person name="Feng Y."/>
            <person name="Mount A."/>
            <person name="Hedgecock D."/>
            <person name="Xu Z."/>
            <person name="Liu Y."/>
            <person name="Domazet-Loso T."/>
            <person name="Du Y."/>
            <person name="Sun X."/>
            <person name="Zhang S."/>
            <person name="Liu B."/>
            <person name="Cheng P."/>
            <person name="Jiang X."/>
            <person name="Li J."/>
            <person name="Fan D."/>
            <person name="Wang W."/>
            <person name="Fu W."/>
            <person name="Wang T."/>
            <person name="Wang B."/>
            <person name="Zhang J."/>
            <person name="Peng Z."/>
            <person name="Li Y."/>
            <person name="Li N."/>
            <person name="Wang J."/>
            <person name="Chen M."/>
            <person name="He Y."/>
            <person name="Tan F."/>
            <person name="Song X."/>
            <person name="Zheng Q."/>
            <person name="Huang R."/>
            <person name="Yang H."/>
            <person name="Du X."/>
            <person name="Chen L."/>
            <person name="Yang M."/>
            <person name="Gaffney P.M."/>
            <person name="Wang S."/>
            <person name="Luo L."/>
            <person name="She Z."/>
            <person name="Ming Y."/>
            <person name="Huang W."/>
            <person name="Zhang S."/>
            <person name="Huang B."/>
            <person name="Zhang Y."/>
            <person name="Qu T."/>
            <person name="Ni P."/>
            <person name="Miao G."/>
            <person name="Wang J."/>
            <person name="Wang Q."/>
            <person name="Steinberg C.E."/>
            <person name="Wang H."/>
            <person name="Li N."/>
            <person name="Qian L."/>
            <person name="Zhang G."/>
            <person name="Li Y."/>
            <person name="Yang H."/>
            <person name="Liu X."/>
            <person name="Wang J."/>
            <person name="Yin Y."/>
            <person name="Wang J."/>
        </authorList>
    </citation>
    <scope>NUCLEOTIDE SEQUENCE [LARGE SCALE GENOMIC DNA]</scope>
    <source>
        <strain evidence="2">05x7-T-G4-1.051#20</strain>
    </source>
</reference>
<organism evidence="2">
    <name type="scientific">Magallana gigas</name>
    <name type="common">Pacific oyster</name>
    <name type="synonym">Crassostrea gigas</name>
    <dbReference type="NCBI Taxonomy" id="29159"/>
    <lineage>
        <taxon>Eukaryota</taxon>
        <taxon>Metazoa</taxon>
        <taxon>Spiralia</taxon>
        <taxon>Lophotrochozoa</taxon>
        <taxon>Mollusca</taxon>
        <taxon>Bivalvia</taxon>
        <taxon>Autobranchia</taxon>
        <taxon>Pteriomorphia</taxon>
        <taxon>Ostreida</taxon>
        <taxon>Ostreoidea</taxon>
        <taxon>Ostreidae</taxon>
        <taxon>Magallana</taxon>
    </lineage>
</organism>
<accession>K1PVC9</accession>
<dbReference type="InParanoid" id="K1PVC9"/>
<dbReference type="EMBL" id="JH817451">
    <property type="protein sequence ID" value="EKC22929.1"/>
    <property type="molecule type" value="Genomic_DNA"/>
</dbReference>
<evidence type="ECO:0000313" key="2">
    <source>
        <dbReference type="EMBL" id="EKC22929.1"/>
    </source>
</evidence>
<dbReference type="AlphaFoldDB" id="K1PVC9"/>
<feature type="region of interest" description="Disordered" evidence="1">
    <location>
        <begin position="1"/>
        <end position="40"/>
    </location>
</feature>
<gene>
    <name evidence="2" type="ORF">CGI_10001172</name>
</gene>
<proteinExistence type="predicted"/>
<evidence type="ECO:0000256" key="1">
    <source>
        <dbReference type="SAM" id="MobiDB-lite"/>
    </source>
</evidence>
<sequence>MGRHQQRAHREAAFNTASSSLYRARRKQTPPLPKTTADIRLEGKWTETETGQPFLLLDNIFQNNTILAFATTYNLQDLAASETFFFDGTFYTCPSLIDLMTYADSASELLH</sequence>
<dbReference type="HOGENOM" id="CLU_2160821_0_0_1"/>
<name>K1PVC9_MAGGI</name>
<protein>
    <submittedName>
        <fullName evidence="2">Uncharacterized protein</fullName>
    </submittedName>
</protein>